<evidence type="ECO:0000259" key="3">
    <source>
        <dbReference type="Pfam" id="PF00685"/>
    </source>
</evidence>
<name>A0A2M8M257_9ACTN</name>
<accession>A0A2M8M257</accession>
<gene>
    <name evidence="4" type="ORF">CUT44_08455</name>
</gene>
<dbReference type="GO" id="GO:0008146">
    <property type="term" value="F:sulfotransferase activity"/>
    <property type="evidence" value="ECO:0007669"/>
    <property type="project" value="InterPro"/>
</dbReference>
<dbReference type="InterPro" id="IPR000863">
    <property type="entry name" value="Sulfotransferase_dom"/>
</dbReference>
<evidence type="ECO:0000313" key="5">
    <source>
        <dbReference type="Proteomes" id="UP000230407"/>
    </source>
</evidence>
<dbReference type="EMBL" id="PGGW01000022">
    <property type="protein sequence ID" value="PJE98287.1"/>
    <property type="molecule type" value="Genomic_DNA"/>
</dbReference>
<keyword evidence="2 4" id="KW-0808">Transferase</keyword>
<evidence type="ECO:0000313" key="4">
    <source>
        <dbReference type="EMBL" id="PJE98287.1"/>
    </source>
</evidence>
<comment type="caution">
    <text evidence="4">The sequence shown here is derived from an EMBL/GenBank/DDBJ whole genome shotgun (WGS) entry which is preliminary data.</text>
</comment>
<dbReference type="AlphaFoldDB" id="A0A2M8M257"/>
<keyword evidence="5" id="KW-1185">Reference proteome</keyword>
<reference evidence="4 5" key="1">
    <citation type="submission" date="2017-11" db="EMBL/GenBank/DDBJ databases">
        <title>Streptomyces carmine sp. nov., a novel actinomycete isolated from Sophora alopecuroides in Xinjiang, China.</title>
        <authorList>
            <person name="Wang Y."/>
            <person name="Luo X."/>
            <person name="Wan C."/>
            <person name="Zhang L."/>
        </authorList>
    </citation>
    <scope>NUCLEOTIDE SEQUENCE [LARGE SCALE GENOMIC DNA]</scope>
    <source>
        <strain evidence="4 5">TRM SA0054</strain>
    </source>
</reference>
<evidence type="ECO:0000256" key="2">
    <source>
        <dbReference type="ARBA" id="ARBA00022679"/>
    </source>
</evidence>
<dbReference type="PANTHER" id="PTHR11783">
    <property type="entry name" value="SULFOTRANSFERASE SULT"/>
    <property type="match status" value="1"/>
</dbReference>
<comment type="similarity">
    <text evidence="1">Belongs to the sulfotransferase 1 family.</text>
</comment>
<feature type="domain" description="Sulfotransferase" evidence="3">
    <location>
        <begin position="47"/>
        <end position="307"/>
    </location>
</feature>
<dbReference type="SUPFAM" id="SSF52540">
    <property type="entry name" value="P-loop containing nucleoside triphosphate hydrolases"/>
    <property type="match status" value="1"/>
</dbReference>
<sequence>MADIALLSGAAHAAEDHATGTRTDSRRTYRSFLTDSTYWDSYRPRPGDIVISTPAKAGTTWAQRIASVLVFRSTRLPGPLAEVSPWLDCAFVPLEQTLGLLEGQEHRRFIKTHLPMDALPVHPEVSYLVVGRDLRDTALSTHNHALGTSRVPFPPGPAGDDVHTPGHPAIPEDVREFWRAYFTRSAFPWESDGRPFNSPTHHLESWWHHRDEPNVLLLHYQDMLDDLDGQMRRVSAFLDIPVDEDLWPELVEACTFSDMRADRRQIFGDGATGAVVSSFQFFHKGRSGQWHGVVTEEDLALYRAAMRRLPADLRTWLSRDEG</sequence>
<dbReference type="InterPro" id="IPR027417">
    <property type="entry name" value="P-loop_NTPase"/>
</dbReference>
<proteinExistence type="inferred from homology"/>
<dbReference type="RefSeq" id="WP_100201556.1">
    <property type="nucleotide sequence ID" value="NZ_PGGW01000022.1"/>
</dbReference>
<dbReference type="Pfam" id="PF00685">
    <property type="entry name" value="Sulfotransfer_1"/>
    <property type="match status" value="1"/>
</dbReference>
<dbReference type="Proteomes" id="UP000230407">
    <property type="component" value="Unassembled WGS sequence"/>
</dbReference>
<organism evidence="4 5">
    <name type="scientific">Streptomyces carminius</name>
    <dbReference type="NCBI Taxonomy" id="2665496"/>
    <lineage>
        <taxon>Bacteria</taxon>
        <taxon>Bacillati</taxon>
        <taxon>Actinomycetota</taxon>
        <taxon>Actinomycetes</taxon>
        <taxon>Kitasatosporales</taxon>
        <taxon>Streptomycetaceae</taxon>
        <taxon>Streptomyces</taxon>
    </lineage>
</organism>
<protein>
    <submittedName>
        <fullName evidence="4">Sulfotransferase</fullName>
    </submittedName>
</protein>
<dbReference type="Gene3D" id="3.40.50.300">
    <property type="entry name" value="P-loop containing nucleotide triphosphate hydrolases"/>
    <property type="match status" value="1"/>
</dbReference>
<evidence type="ECO:0000256" key="1">
    <source>
        <dbReference type="ARBA" id="ARBA00005771"/>
    </source>
</evidence>